<evidence type="ECO:0000313" key="1">
    <source>
        <dbReference type="EMBL" id="OIR04312.1"/>
    </source>
</evidence>
<accession>A0A1J5SJV9</accession>
<protein>
    <submittedName>
        <fullName evidence="1">Uncharacterized protein</fullName>
    </submittedName>
</protein>
<organism evidence="1">
    <name type="scientific">mine drainage metagenome</name>
    <dbReference type="NCBI Taxonomy" id="410659"/>
    <lineage>
        <taxon>unclassified sequences</taxon>
        <taxon>metagenomes</taxon>
        <taxon>ecological metagenomes</taxon>
    </lineage>
</organism>
<proteinExistence type="predicted"/>
<comment type="caution">
    <text evidence="1">The sequence shown here is derived from an EMBL/GenBank/DDBJ whole genome shotgun (WGS) entry which is preliminary data.</text>
</comment>
<reference evidence="1" key="1">
    <citation type="submission" date="2016-10" db="EMBL/GenBank/DDBJ databases">
        <title>Sequence of Gallionella enrichment culture.</title>
        <authorList>
            <person name="Poehlein A."/>
            <person name="Muehling M."/>
            <person name="Daniel R."/>
        </authorList>
    </citation>
    <scope>NUCLEOTIDE SEQUENCE</scope>
</reference>
<sequence>MNATTFVSTLVLGALLVASPVAAASEAGGQATQEVNAWPALVGRRDDAAKATGWQAAGPLFFDTHFDDGSEVKGFRPFWFNRSDSAGGETGVLYPLFVYRYGRDRWRWSVLNLFNRTSPARPGEQDEPKGFDVWPVYFSRNTGSPATSYHAVFPLYGDVKDRFLNDRVEWVLFPLYGRFQKGQKVVVTAPWPFVRIIRGGDHHGWALWPLAGRRVDGAARSQYYLWPLFYKDEYNLDSPKPTVNEGFLPFYASQRGPELRSETYLWPFFGYLNRSGPKAYHETRYFWPFLVQGRGVQRYRNRWAPFYTHSVISGMDKTWVLWPLWKQQKWTESGLDQTRTEVLFFLYWSLRQQRAGSPEGARAAEKTHLWPLFSAWDNGAGRRQFELLSPLEPLFRYNREIRTEYSPLFAVYRFDQRAPGDVRYSFLWDAISFQRNAPARTSDFHLGPLIEASRSHGARRYALLEGLVSLSKTPGAGWRLRFADFGGKLNPGSSKP</sequence>
<dbReference type="EMBL" id="MLJW01000058">
    <property type="protein sequence ID" value="OIR04312.1"/>
    <property type="molecule type" value="Genomic_DNA"/>
</dbReference>
<name>A0A1J5SJV9_9ZZZZ</name>
<dbReference type="AlphaFoldDB" id="A0A1J5SJV9"/>
<gene>
    <name evidence="1" type="ORF">GALL_135120</name>
</gene>